<organism evidence="2 3">
    <name type="scientific">Rhodosalinus halophilus</name>
    <dbReference type="NCBI Taxonomy" id="2259333"/>
    <lineage>
        <taxon>Bacteria</taxon>
        <taxon>Pseudomonadati</taxon>
        <taxon>Pseudomonadota</taxon>
        <taxon>Alphaproteobacteria</taxon>
        <taxon>Rhodobacterales</taxon>
        <taxon>Paracoccaceae</taxon>
        <taxon>Rhodosalinus</taxon>
    </lineage>
</organism>
<feature type="chain" id="PRO_5016941730" description="Group 4 capsule polysaccharide lipoprotein gfcB, YjbF" evidence="1">
    <location>
        <begin position="18"/>
        <end position="200"/>
    </location>
</feature>
<dbReference type="Proteomes" id="UP000253370">
    <property type="component" value="Unassembled WGS sequence"/>
</dbReference>
<proteinExistence type="predicted"/>
<dbReference type="AlphaFoldDB" id="A0A365UCS0"/>
<keyword evidence="1" id="KW-0732">Signal</keyword>
<dbReference type="RefSeq" id="WP_113288058.1">
    <property type="nucleotide sequence ID" value="NZ_QNTQ01000002.1"/>
</dbReference>
<dbReference type="OrthoDB" id="6237231at2"/>
<accession>A0A365UCS0</accession>
<dbReference type="Pfam" id="PF11102">
    <property type="entry name" value="YjbF"/>
    <property type="match status" value="1"/>
</dbReference>
<feature type="signal peptide" evidence="1">
    <location>
        <begin position="1"/>
        <end position="17"/>
    </location>
</feature>
<evidence type="ECO:0008006" key="4">
    <source>
        <dbReference type="Google" id="ProtNLM"/>
    </source>
</evidence>
<evidence type="ECO:0000313" key="2">
    <source>
        <dbReference type="EMBL" id="RBI87210.1"/>
    </source>
</evidence>
<sequence length="200" mass="22029">MRRLLALCTLLVAAACAPQRVVVTPDLRPALDRAALETLGEPVALLEVPALGAAALMRVSARNGPVTTWSTVDARAISLEDGILVATRGLGHDLMSAEPGRTRARLVRGGADWAPRFFSWLDGEDRPVFATLLCRIETRRPERLEILGRARPVTRVTERCTNPDHAVTNTYWLGPDGVIWKSHQWASPDLGYVEIEHLIR</sequence>
<dbReference type="InterPro" id="IPR021308">
    <property type="entry name" value="GfcB"/>
</dbReference>
<dbReference type="Gene3D" id="2.40.360.10">
    <property type="entry name" value="YmcC-like"/>
    <property type="match status" value="1"/>
</dbReference>
<dbReference type="InterPro" id="IPR023373">
    <property type="entry name" value="YmcC_sf"/>
</dbReference>
<name>A0A365UCS0_9RHOB</name>
<comment type="caution">
    <text evidence="2">The sequence shown here is derived from an EMBL/GenBank/DDBJ whole genome shotgun (WGS) entry which is preliminary data.</text>
</comment>
<protein>
    <recommendedName>
        <fullName evidence="4">Group 4 capsule polysaccharide lipoprotein gfcB, YjbF</fullName>
    </recommendedName>
</protein>
<dbReference type="PROSITE" id="PS51257">
    <property type="entry name" value="PROKAR_LIPOPROTEIN"/>
    <property type="match status" value="1"/>
</dbReference>
<dbReference type="SUPFAM" id="SSF159270">
    <property type="entry name" value="YmcC-like"/>
    <property type="match status" value="1"/>
</dbReference>
<dbReference type="EMBL" id="QNTQ01000002">
    <property type="protein sequence ID" value="RBI87210.1"/>
    <property type="molecule type" value="Genomic_DNA"/>
</dbReference>
<gene>
    <name evidence="2" type="ORF">DRV85_03550</name>
</gene>
<reference evidence="2 3" key="1">
    <citation type="submission" date="2018-07" db="EMBL/GenBank/DDBJ databases">
        <title>Rhodosalinus sp. strain E84T genomic sequence and assembly.</title>
        <authorList>
            <person name="Liu Z.-W."/>
            <person name="Lu D.-C."/>
        </authorList>
    </citation>
    <scope>NUCLEOTIDE SEQUENCE [LARGE SCALE GENOMIC DNA]</scope>
    <source>
        <strain evidence="2 3">E84</strain>
    </source>
</reference>
<evidence type="ECO:0000313" key="3">
    <source>
        <dbReference type="Proteomes" id="UP000253370"/>
    </source>
</evidence>
<evidence type="ECO:0000256" key="1">
    <source>
        <dbReference type="SAM" id="SignalP"/>
    </source>
</evidence>
<keyword evidence="3" id="KW-1185">Reference proteome</keyword>